<dbReference type="InterPro" id="IPR047057">
    <property type="entry name" value="MerR_fam"/>
</dbReference>
<dbReference type="GO" id="GO:0003700">
    <property type="term" value="F:DNA-binding transcription factor activity"/>
    <property type="evidence" value="ECO:0007669"/>
    <property type="project" value="InterPro"/>
</dbReference>
<gene>
    <name evidence="4" type="ORF">KSV97_04925</name>
    <name evidence="5" type="ORF">KSW06_05290</name>
</gene>
<sequence length="264" mass="31440">MFYSIGAVSKILNVSKEMIRYYEKQGALKPARKENNNYRSYSTMDIFFLMEMIRYQALGLTTTEISQLLNNNYMQSYSDCLSNYHKKLEKEITYKMVLKDRIKEMADRAKTSQLNINHYWFKNVDEHEYVFLCKGKDDCYGEIELTKENRNIMFAGQNFTFFESMVIFNEEDENWVYAINTNYKETLNIEMSDAVKQKSQLCICTMIDMSEVGCFNRKILEPILKYIEEQQMTIVDKIRGIIICRGYQNNKYQRIMEIQIPIKP</sequence>
<dbReference type="Proteomes" id="UP001196408">
    <property type="component" value="Unassembled WGS sequence"/>
</dbReference>
<evidence type="ECO:0000313" key="7">
    <source>
        <dbReference type="Proteomes" id="UP001197492"/>
    </source>
</evidence>
<dbReference type="Proteomes" id="UP001197492">
    <property type="component" value="Unassembled WGS sequence"/>
</dbReference>
<accession>A0AAW4MX66</accession>
<dbReference type="PANTHER" id="PTHR30204">
    <property type="entry name" value="REDOX-CYCLING DRUG-SENSING TRANSCRIPTIONAL ACTIVATOR SOXR"/>
    <property type="match status" value="1"/>
</dbReference>
<dbReference type="Pfam" id="PF13411">
    <property type="entry name" value="MerR_1"/>
    <property type="match status" value="1"/>
</dbReference>
<evidence type="ECO:0000256" key="2">
    <source>
        <dbReference type="ARBA" id="ARBA00023163"/>
    </source>
</evidence>
<feature type="domain" description="HTH merR-type" evidence="3">
    <location>
        <begin position="1"/>
        <end position="71"/>
    </location>
</feature>
<proteinExistence type="predicted"/>
<keyword evidence="7" id="KW-1185">Reference proteome</keyword>
<keyword evidence="1" id="KW-0805">Transcription regulation</keyword>
<comment type="caution">
    <text evidence="4">The sequence shown here is derived from an EMBL/GenBank/DDBJ whole genome shotgun (WGS) entry which is preliminary data.</text>
</comment>
<evidence type="ECO:0000313" key="4">
    <source>
        <dbReference type="EMBL" id="MBV3382587.1"/>
    </source>
</evidence>
<organism evidence="4 6">
    <name type="scientific">Catenibacterium mitsuokai</name>
    <dbReference type="NCBI Taxonomy" id="100886"/>
    <lineage>
        <taxon>Bacteria</taxon>
        <taxon>Bacillati</taxon>
        <taxon>Bacillota</taxon>
        <taxon>Erysipelotrichia</taxon>
        <taxon>Erysipelotrichales</taxon>
        <taxon>Coprobacillaceae</taxon>
        <taxon>Catenibacterium</taxon>
    </lineage>
</organism>
<dbReference type="GO" id="GO:0003677">
    <property type="term" value="F:DNA binding"/>
    <property type="evidence" value="ECO:0007669"/>
    <property type="project" value="InterPro"/>
</dbReference>
<dbReference type="AlphaFoldDB" id="A0AAW4MX66"/>
<dbReference type="RefSeq" id="WP_217747465.1">
    <property type="nucleotide sequence ID" value="NZ_JAHOEB010000025.1"/>
</dbReference>
<dbReference type="InterPro" id="IPR000551">
    <property type="entry name" value="MerR-type_HTH_dom"/>
</dbReference>
<dbReference type="EMBL" id="JAHOEL010000025">
    <property type="protein sequence ID" value="MBV3392680.1"/>
    <property type="molecule type" value="Genomic_DNA"/>
</dbReference>
<evidence type="ECO:0000313" key="6">
    <source>
        <dbReference type="Proteomes" id="UP001196408"/>
    </source>
</evidence>
<evidence type="ECO:0000256" key="1">
    <source>
        <dbReference type="ARBA" id="ARBA00023015"/>
    </source>
</evidence>
<dbReference type="SMART" id="SM00422">
    <property type="entry name" value="HTH_MERR"/>
    <property type="match status" value="1"/>
</dbReference>
<dbReference type="EMBL" id="JAHOEF010000023">
    <property type="protein sequence ID" value="MBV3382587.1"/>
    <property type="molecule type" value="Genomic_DNA"/>
</dbReference>
<dbReference type="CDD" id="cd00592">
    <property type="entry name" value="HTH_MerR-like"/>
    <property type="match status" value="1"/>
</dbReference>
<protein>
    <submittedName>
        <fullName evidence="4">MerR family transcriptional regulator</fullName>
    </submittedName>
</protein>
<dbReference type="PROSITE" id="PS50937">
    <property type="entry name" value="HTH_MERR_2"/>
    <property type="match status" value="1"/>
</dbReference>
<dbReference type="PANTHER" id="PTHR30204:SF69">
    <property type="entry name" value="MERR-FAMILY TRANSCRIPTIONAL REGULATOR"/>
    <property type="match status" value="1"/>
</dbReference>
<evidence type="ECO:0000259" key="3">
    <source>
        <dbReference type="PROSITE" id="PS50937"/>
    </source>
</evidence>
<name>A0AAW4MX66_9FIRM</name>
<evidence type="ECO:0000313" key="5">
    <source>
        <dbReference type="EMBL" id="MBV3392680.1"/>
    </source>
</evidence>
<reference evidence="4 7" key="1">
    <citation type="submission" date="2021-06" db="EMBL/GenBank/DDBJ databases">
        <title>Collection of gut derived symbiotic bacterial strains cultured from healthy donors.</title>
        <authorList>
            <person name="Lin H."/>
            <person name="Littmann E."/>
            <person name="Pamer E.G."/>
        </authorList>
    </citation>
    <scope>NUCLEOTIDE SEQUENCE</scope>
    <source>
        <strain evidence="5 7">MSK.21.70</strain>
        <strain evidence="4">MSK.21.82</strain>
    </source>
</reference>
<keyword evidence="2" id="KW-0804">Transcription</keyword>